<dbReference type="PANTHER" id="PTHR32063:SF0">
    <property type="entry name" value="SWARMING MOTILITY PROTEIN SWRC"/>
    <property type="match status" value="1"/>
</dbReference>
<dbReference type="PROSITE" id="PS50156">
    <property type="entry name" value="SSD"/>
    <property type="match status" value="1"/>
</dbReference>
<keyword evidence="4" id="KW-1185">Reference proteome</keyword>
<dbReference type="SUPFAM" id="SSF82714">
    <property type="entry name" value="Multidrug efflux transporter AcrB TolC docking domain, DN and DC subdomains"/>
    <property type="match status" value="2"/>
</dbReference>
<dbReference type="InterPro" id="IPR027463">
    <property type="entry name" value="AcrB_DN_DC_subdom"/>
</dbReference>
<dbReference type="Pfam" id="PF00873">
    <property type="entry name" value="ACR_tran"/>
    <property type="match status" value="1"/>
</dbReference>
<dbReference type="Gene3D" id="3.30.70.1320">
    <property type="entry name" value="Multidrug efflux transporter AcrB pore domain like"/>
    <property type="match status" value="1"/>
</dbReference>
<feature type="transmembrane region" description="Helical" evidence="1">
    <location>
        <begin position="431"/>
        <end position="451"/>
    </location>
</feature>
<dbReference type="AlphaFoldDB" id="A0A4Q0SZ38"/>
<keyword evidence="1" id="KW-0812">Transmembrane</keyword>
<keyword evidence="1" id="KW-0472">Membrane</keyword>
<dbReference type="InterPro" id="IPR001036">
    <property type="entry name" value="Acrflvin-R"/>
</dbReference>
<proteinExistence type="predicted"/>
<dbReference type="Gene3D" id="3.30.2090.10">
    <property type="entry name" value="Multidrug efflux transporter AcrB TolC docking domain, DN and DC subdomains"/>
    <property type="match status" value="2"/>
</dbReference>
<feature type="transmembrane region" description="Helical" evidence="1">
    <location>
        <begin position="386"/>
        <end position="410"/>
    </location>
</feature>
<feature type="transmembrane region" description="Helical" evidence="1">
    <location>
        <begin position="529"/>
        <end position="549"/>
    </location>
</feature>
<sequence>MHGLAQLCVRRPVFATMLIMSLVVVGAFSYFSLGVDLVPKVDIPVVSISVSDPGASPEELETEITKKIEDAVNTISGIDELRSTSSEGISLVVISFDLSKDGDVAAQEVQNKINLIRNDLPQNAKAPVVQKFDPDATPVMQIAVSAPRSLRDLTLIADKLIKQKLENARGVGQIQLVGGARREIHVDANPELLKAFGLTINDVVNAVREQNFELPGGSLNAGAREFTVRTMGKATDVRQFNDIAIGIRNGYVVKVSDIGTAEDSYEEPRTSGRLNGTPAITLVVSKQSGANSVATAEEVKDRLAEVEPTLPKDVRVRIVADQSVFINAAIEAIKHHLIEGSFFACVIIYLFLANWRTTLIAAIAIPTSIISTFALMKAMGFTLNQITMLALTLMVGIVIDDAIIVLENIYRFIEEKGMSPFEAAIEGTKEIGLAVMATTFSLLAVFLPVGFMGGIVGRFMSSFGFTSAFAIAVSLIVSFTLTPMLCSRFVKVRPASERHEASSKESKLFQFINGRYMRLLQWSMAHRKAVLITCGCVILSTIPLFIMVGKDFTPTDDQSQFNVLVRAPEGTSLASTTQEAEAIAQSIRRLPGVQNTLTSAGGGTDGAVNSASIFVTLIDVGKRHDSQEQLMQKTRALLKTFPNLQTSVELVATISNGASNAQVQYFIGGPDLAKLAQYSDDLLARMKKIPGVTDADSTLRSGKPEIRLDIDRAKAADLGVSVNSIEQALNTLIAGETVSTFNAGDDQYDVRVRAGEQYRTREEELKKMTVFSTRQLGSVGLDEVVSTTAATGPSSINRIARERQVTLSCNILPGYSQSAILSALQKQADELHMEPGYHTGLAGTSKELGRAGYYFLVAVSLTFIFMYIVLAAQFESFIHPITILLTLPLAVPFGILSLLLAGQSVNLFSLLGLLLLFGIVKKNAILQIDHTNGLRATGMPRAQAILQANTDRLRPILMTTLALVAGMLPLIISSGTGSASNRSIGVLVVGGQTLCLLLTLVAVPVFYSFFEDLAAHPLWRRPAAAAHKVFARLNPIRSRIGTMRNPRPEGPVA</sequence>
<accession>A0A4Q0SZ38</accession>
<dbReference type="GO" id="GO:0005886">
    <property type="term" value="C:plasma membrane"/>
    <property type="evidence" value="ECO:0007669"/>
    <property type="project" value="TreeGrafter"/>
</dbReference>
<evidence type="ECO:0000256" key="1">
    <source>
        <dbReference type="SAM" id="Phobius"/>
    </source>
</evidence>
<evidence type="ECO:0000313" key="4">
    <source>
        <dbReference type="Proteomes" id="UP000289437"/>
    </source>
</evidence>
<dbReference type="SUPFAM" id="SSF82693">
    <property type="entry name" value="Multidrug efflux transporter AcrB pore domain, PN1, PN2, PC1 and PC2 subdomains"/>
    <property type="match status" value="3"/>
</dbReference>
<dbReference type="PRINTS" id="PR00702">
    <property type="entry name" value="ACRIFLAVINRP"/>
</dbReference>
<dbReference type="SUPFAM" id="SSF82866">
    <property type="entry name" value="Multidrug efflux transporter AcrB transmembrane domain"/>
    <property type="match status" value="2"/>
</dbReference>
<feature type="transmembrane region" description="Helical" evidence="1">
    <location>
        <begin position="12"/>
        <end position="33"/>
    </location>
</feature>
<dbReference type="EMBL" id="RDSM01000002">
    <property type="protein sequence ID" value="RXH55692.1"/>
    <property type="molecule type" value="Genomic_DNA"/>
</dbReference>
<feature type="transmembrane region" description="Helical" evidence="1">
    <location>
        <begin position="463"/>
        <end position="486"/>
    </location>
</feature>
<dbReference type="Gene3D" id="1.20.1640.10">
    <property type="entry name" value="Multidrug efflux transporter AcrB transmembrane domain"/>
    <property type="match status" value="2"/>
</dbReference>
<dbReference type="OrthoDB" id="9757876at2"/>
<feature type="transmembrane region" description="Helical" evidence="1">
    <location>
        <begin position="955"/>
        <end position="972"/>
    </location>
</feature>
<evidence type="ECO:0000259" key="2">
    <source>
        <dbReference type="PROSITE" id="PS50156"/>
    </source>
</evidence>
<dbReference type="RefSeq" id="WP_128913297.1">
    <property type="nucleotide sequence ID" value="NZ_RDSM01000002.1"/>
</dbReference>
<protein>
    <submittedName>
        <fullName evidence="3">Cobalt-zinc-cadmium resistance protein CzcA</fullName>
    </submittedName>
</protein>
<reference evidence="3 4" key="1">
    <citation type="submission" date="2018-11" db="EMBL/GenBank/DDBJ databases">
        <authorList>
            <person name="Mardanov A.V."/>
            <person name="Ravin N.V."/>
            <person name="Dedysh S.N."/>
        </authorList>
    </citation>
    <scope>NUCLEOTIDE SEQUENCE [LARGE SCALE GENOMIC DNA]</scope>
    <source>
        <strain evidence="3 4">AF10</strain>
    </source>
</reference>
<comment type="caution">
    <text evidence="3">The sequence shown here is derived from an EMBL/GenBank/DDBJ whole genome shotgun (WGS) entry which is preliminary data.</text>
</comment>
<dbReference type="InterPro" id="IPR000731">
    <property type="entry name" value="SSD"/>
</dbReference>
<dbReference type="GO" id="GO:0042910">
    <property type="term" value="F:xenobiotic transmembrane transporter activity"/>
    <property type="evidence" value="ECO:0007669"/>
    <property type="project" value="TreeGrafter"/>
</dbReference>
<feature type="transmembrane region" description="Helical" evidence="1">
    <location>
        <begin position="984"/>
        <end position="1010"/>
    </location>
</feature>
<feature type="transmembrane region" description="Helical" evidence="1">
    <location>
        <begin position="901"/>
        <end position="920"/>
    </location>
</feature>
<dbReference type="Proteomes" id="UP000289437">
    <property type="component" value="Unassembled WGS sequence"/>
</dbReference>
<reference evidence="4" key="2">
    <citation type="submission" date="2019-02" db="EMBL/GenBank/DDBJ databases">
        <title>Granulicella sibirica sp. nov., a psychrotolerant acidobacterium isolated from an organic soil layer in forested tundra, West Siberia.</title>
        <authorList>
            <person name="Oshkin I.Y."/>
            <person name="Kulichevskaya I.S."/>
            <person name="Rijpstra W.I.C."/>
            <person name="Sinninghe Damste J.S."/>
            <person name="Rakitin A.L."/>
            <person name="Ravin N.V."/>
            <person name="Dedysh S.N."/>
        </authorList>
    </citation>
    <scope>NUCLEOTIDE SEQUENCE [LARGE SCALE GENOMIC DNA]</scope>
    <source>
        <strain evidence="4">AF10</strain>
    </source>
</reference>
<dbReference type="Gene3D" id="3.30.70.1430">
    <property type="entry name" value="Multidrug efflux transporter AcrB pore domain"/>
    <property type="match status" value="2"/>
</dbReference>
<name>A0A4Q0SZ38_9BACT</name>
<dbReference type="PANTHER" id="PTHR32063">
    <property type="match status" value="1"/>
</dbReference>
<gene>
    <name evidence="3" type="ORF">GRAN_2549</name>
</gene>
<feature type="transmembrane region" description="Helical" evidence="1">
    <location>
        <begin position="851"/>
        <end position="870"/>
    </location>
</feature>
<feature type="transmembrane region" description="Helical" evidence="1">
    <location>
        <begin position="877"/>
        <end position="895"/>
    </location>
</feature>
<evidence type="ECO:0000313" key="3">
    <source>
        <dbReference type="EMBL" id="RXH55692.1"/>
    </source>
</evidence>
<organism evidence="3 4">
    <name type="scientific">Granulicella sibirica</name>
    <dbReference type="NCBI Taxonomy" id="2479048"/>
    <lineage>
        <taxon>Bacteria</taxon>
        <taxon>Pseudomonadati</taxon>
        <taxon>Acidobacteriota</taxon>
        <taxon>Terriglobia</taxon>
        <taxon>Terriglobales</taxon>
        <taxon>Acidobacteriaceae</taxon>
        <taxon>Granulicella</taxon>
    </lineage>
</organism>
<keyword evidence="1" id="KW-1133">Transmembrane helix</keyword>
<feature type="domain" description="SSD" evidence="2">
    <location>
        <begin position="359"/>
        <end position="488"/>
    </location>
</feature>
<dbReference type="Gene3D" id="3.30.70.1440">
    <property type="entry name" value="Multidrug efflux transporter AcrB pore domain"/>
    <property type="match status" value="1"/>
</dbReference>
<feature type="transmembrane region" description="Helical" evidence="1">
    <location>
        <begin position="359"/>
        <end position="380"/>
    </location>
</feature>